<feature type="transmembrane region" description="Helical" evidence="1">
    <location>
        <begin position="12"/>
        <end position="31"/>
    </location>
</feature>
<accession>I0JLR1</accession>
<evidence type="ECO:0000256" key="1">
    <source>
        <dbReference type="SAM" id="Phobius"/>
    </source>
</evidence>
<feature type="transmembrane region" description="Helical" evidence="1">
    <location>
        <begin position="52"/>
        <end position="73"/>
    </location>
</feature>
<dbReference type="Proteomes" id="UP000007397">
    <property type="component" value="Chromosome"/>
</dbReference>
<proteinExistence type="predicted"/>
<dbReference type="RefSeq" id="WP_014642975.1">
    <property type="nucleotide sequence ID" value="NC_017668.1"/>
</dbReference>
<evidence type="ECO:0000313" key="3">
    <source>
        <dbReference type="Proteomes" id="UP000007397"/>
    </source>
</evidence>
<organism evidence="2 3">
    <name type="scientific">Halobacillus halophilus (strain ATCC 35676 / DSM 2266 / JCM 20832 / KCTC 3685 / LMG 17431 / NBRC 102448 / NCIMB 2269)</name>
    <name type="common">Sporosarcina halophila</name>
    <dbReference type="NCBI Taxonomy" id="866895"/>
    <lineage>
        <taxon>Bacteria</taxon>
        <taxon>Bacillati</taxon>
        <taxon>Bacillota</taxon>
        <taxon>Bacilli</taxon>
        <taxon>Bacillales</taxon>
        <taxon>Bacillaceae</taxon>
        <taxon>Halobacillus</taxon>
    </lineage>
</organism>
<dbReference type="HOGENOM" id="CLU_2522925_0_0_9"/>
<dbReference type="STRING" id="866895.HBHAL_2732"/>
<protein>
    <submittedName>
        <fullName evidence="2">Uncharacterized protein</fullName>
    </submittedName>
</protein>
<keyword evidence="1" id="KW-0472">Membrane</keyword>
<keyword evidence="1" id="KW-0812">Transmembrane</keyword>
<dbReference type="PATRIC" id="fig|866895.3.peg.1747"/>
<dbReference type="AlphaFoldDB" id="I0JLR1"/>
<dbReference type="EMBL" id="HE717023">
    <property type="protein sequence ID" value="CCG45081.1"/>
    <property type="molecule type" value="Genomic_DNA"/>
</dbReference>
<evidence type="ECO:0000313" key="2">
    <source>
        <dbReference type="EMBL" id="CCG45081.1"/>
    </source>
</evidence>
<keyword evidence="1" id="KW-1133">Transmembrane helix</keyword>
<dbReference type="KEGG" id="hhd:HBHAL_2732"/>
<sequence>MNLEMLQTYTWMAPSLTIILLVTLIGSFYSFKQQKFSLMIATGMVQTVLSPLLPAMAGAVVLGLGILQFYMGIVNSQSSKNSQS</sequence>
<reference evidence="2 3" key="1">
    <citation type="journal article" date="2013" name="Environ. Microbiol.">
        <title>Chloride and organic osmolytes: a hybrid strategy to cope with elevated salinities by the moderately halophilic, chloride-dependent bacterium Halobacillus halophilus.</title>
        <authorList>
            <person name="Saum S.H."/>
            <person name="Pfeiffer F."/>
            <person name="Palm P."/>
            <person name="Rampp M."/>
            <person name="Schuster S.C."/>
            <person name="Muller V."/>
            <person name="Oesterhelt D."/>
        </authorList>
    </citation>
    <scope>NUCLEOTIDE SEQUENCE [LARGE SCALE GENOMIC DNA]</scope>
    <source>
        <strain evidence="3">ATCC 35676 / DSM 2266 / JCM 20832 / KCTC 3685 / LMG 17431 / NBRC 102448 / NCIMB 2269</strain>
    </source>
</reference>
<name>I0JLR1_HALH3</name>
<keyword evidence="3" id="KW-1185">Reference proteome</keyword>
<gene>
    <name evidence="2" type="ordered locus">HBHAL_2732</name>
</gene>
<dbReference type="eggNOG" id="ENOG50304JP">
    <property type="taxonomic scope" value="Bacteria"/>
</dbReference>